<accession>A0A166BU76</accession>
<feature type="compositionally biased region" description="Acidic residues" evidence="1">
    <location>
        <begin position="190"/>
        <end position="200"/>
    </location>
</feature>
<feature type="region of interest" description="Disordered" evidence="1">
    <location>
        <begin position="109"/>
        <end position="157"/>
    </location>
</feature>
<evidence type="ECO:0000256" key="1">
    <source>
        <dbReference type="SAM" id="MobiDB-lite"/>
    </source>
</evidence>
<dbReference type="EMBL" id="KV428100">
    <property type="protein sequence ID" value="KZT36751.1"/>
    <property type="molecule type" value="Genomic_DNA"/>
</dbReference>
<feature type="region of interest" description="Disordered" evidence="1">
    <location>
        <begin position="175"/>
        <end position="280"/>
    </location>
</feature>
<name>A0A166BU76_9AGAM</name>
<feature type="compositionally biased region" description="Basic residues" evidence="1">
    <location>
        <begin position="115"/>
        <end position="143"/>
    </location>
</feature>
<keyword evidence="3" id="KW-1185">Reference proteome</keyword>
<dbReference type="Proteomes" id="UP000076798">
    <property type="component" value="Unassembled WGS sequence"/>
</dbReference>
<evidence type="ECO:0000313" key="3">
    <source>
        <dbReference type="Proteomes" id="UP000076798"/>
    </source>
</evidence>
<dbReference type="AlphaFoldDB" id="A0A166BU76"/>
<evidence type="ECO:0000313" key="2">
    <source>
        <dbReference type="EMBL" id="KZT36751.1"/>
    </source>
</evidence>
<gene>
    <name evidence="2" type="ORF">SISSUDRAFT_927520</name>
</gene>
<sequence>MLCWNASLVLFLISYQDIFPYFQKSRSLRSTHPVFTSLFNQPLYPFKMQPSFGFLSSILALSVLVAAMPAPADTSSQNCRTQHEACLSKGLTQAQCNAHLSQCQHDASGNLLEKRRGRGRGGRGRGGGGKKSKTSKTKTKTKSKTQQGTPTSSIDLPGTIETVASVASIIVNTFPTPTPDFNNSGGSDNGDGESDTDGGDSDPPPPPSPTGATTVTASEPEGTTTAQNGGDDVGSESTDTPSTDGDAEPTATGAGSQGPPTGIPISLQAVNKPQSKGKHN</sequence>
<proteinExistence type="predicted"/>
<organism evidence="2 3">
    <name type="scientific">Sistotremastrum suecicum HHB10207 ss-3</name>
    <dbReference type="NCBI Taxonomy" id="1314776"/>
    <lineage>
        <taxon>Eukaryota</taxon>
        <taxon>Fungi</taxon>
        <taxon>Dikarya</taxon>
        <taxon>Basidiomycota</taxon>
        <taxon>Agaricomycotina</taxon>
        <taxon>Agaricomycetes</taxon>
        <taxon>Sistotremastrales</taxon>
        <taxon>Sistotremastraceae</taxon>
        <taxon>Sistotremastrum</taxon>
    </lineage>
</organism>
<feature type="compositionally biased region" description="Polar residues" evidence="1">
    <location>
        <begin position="212"/>
        <end position="228"/>
    </location>
</feature>
<reference evidence="2 3" key="1">
    <citation type="journal article" date="2016" name="Mol. Biol. Evol.">
        <title>Comparative Genomics of Early-Diverging Mushroom-Forming Fungi Provides Insights into the Origins of Lignocellulose Decay Capabilities.</title>
        <authorList>
            <person name="Nagy L.G."/>
            <person name="Riley R."/>
            <person name="Tritt A."/>
            <person name="Adam C."/>
            <person name="Daum C."/>
            <person name="Floudas D."/>
            <person name="Sun H."/>
            <person name="Yadav J.S."/>
            <person name="Pangilinan J."/>
            <person name="Larsson K.H."/>
            <person name="Matsuura K."/>
            <person name="Barry K."/>
            <person name="Labutti K."/>
            <person name="Kuo R."/>
            <person name="Ohm R.A."/>
            <person name="Bhattacharya S.S."/>
            <person name="Shirouzu T."/>
            <person name="Yoshinaga Y."/>
            <person name="Martin F.M."/>
            <person name="Grigoriev I.V."/>
            <person name="Hibbett D.S."/>
        </authorList>
    </citation>
    <scope>NUCLEOTIDE SEQUENCE [LARGE SCALE GENOMIC DNA]</scope>
    <source>
        <strain evidence="2 3">HHB10207 ss-3</strain>
    </source>
</reference>
<protein>
    <submittedName>
        <fullName evidence="2">Uncharacterized protein</fullName>
    </submittedName>
</protein>